<feature type="transmembrane region" description="Helical" evidence="1">
    <location>
        <begin position="149"/>
        <end position="165"/>
    </location>
</feature>
<dbReference type="KEGG" id="vmo:VMUT_1113"/>
<reference evidence="2 3" key="1">
    <citation type="journal article" date="2011" name="J. Bacteriol.">
        <title>Complete genome sequence of 'Vulcanisaeta moutnovskia' strain 768-28, a novel member of the hyperthermophilic crenarchaeal genus vulcanisaeta.</title>
        <authorList>
            <person name="Gumerov V.M."/>
            <person name="Mardanov A.V."/>
            <person name="Beletsky A.V."/>
            <person name="Prokofeva M.I."/>
            <person name="Bonch-Osmolovskaya E.A."/>
            <person name="Ravin N.V."/>
            <person name="Skryabin K.G."/>
        </authorList>
    </citation>
    <scope>NUCLEOTIDE SEQUENCE [LARGE SCALE GENOMIC DNA]</scope>
    <source>
        <strain evidence="2 3">768-28</strain>
    </source>
</reference>
<accession>F0QY81</accession>
<evidence type="ECO:0000256" key="1">
    <source>
        <dbReference type="SAM" id="Phobius"/>
    </source>
</evidence>
<name>F0QY81_VULM7</name>
<dbReference type="eggNOG" id="arCOG08157">
    <property type="taxonomic scope" value="Archaea"/>
</dbReference>
<dbReference type="STRING" id="985053.VMUT_1113"/>
<keyword evidence="1" id="KW-0812">Transmembrane</keyword>
<feature type="transmembrane region" description="Helical" evidence="1">
    <location>
        <begin position="373"/>
        <end position="397"/>
    </location>
</feature>
<feature type="transmembrane region" description="Helical" evidence="1">
    <location>
        <begin position="286"/>
        <end position="307"/>
    </location>
</feature>
<feature type="transmembrane region" description="Helical" evidence="1">
    <location>
        <begin position="219"/>
        <end position="242"/>
    </location>
</feature>
<evidence type="ECO:0000313" key="3">
    <source>
        <dbReference type="Proteomes" id="UP000007485"/>
    </source>
</evidence>
<feature type="transmembrane region" description="Helical" evidence="1">
    <location>
        <begin position="97"/>
        <end position="114"/>
    </location>
</feature>
<feature type="transmembrane region" description="Helical" evidence="1">
    <location>
        <begin position="67"/>
        <end position="85"/>
    </location>
</feature>
<keyword evidence="1" id="KW-1133">Transmembrane helix</keyword>
<feature type="transmembrane region" description="Helical" evidence="1">
    <location>
        <begin position="171"/>
        <end position="188"/>
    </location>
</feature>
<proteinExistence type="predicted"/>
<keyword evidence="3" id="KW-1185">Reference proteome</keyword>
<dbReference type="HOGENOM" id="CLU_507751_0_0_2"/>
<dbReference type="Proteomes" id="UP000007485">
    <property type="component" value="Chromosome"/>
</dbReference>
<keyword evidence="1" id="KW-0472">Membrane</keyword>
<evidence type="ECO:0008006" key="4">
    <source>
        <dbReference type="Google" id="ProtNLM"/>
    </source>
</evidence>
<organism evidence="2 3">
    <name type="scientific">Vulcanisaeta moutnovskia (strain 768-28)</name>
    <dbReference type="NCBI Taxonomy" id="985053"/>
    <lineage>
        <taxon>Archaea</taxon>
        <taxon>Thermoproteota</taxon>
        <taxon>Thermoprotei</taxon>
        <taxon>Thermoproteales</taxon>
        <taxon>Thermoproteaceae</taxon>
        <taxon>Vulcanisaeta</taxon>
    </lineage>
</organism>
<feature type="transmembrane region" description="Helical" evidence="1">
    <location>
        <begin position="348"/>
        <end position="366"/>
    </location>
</feature>
<protein>
    <recommendedName>
        <fullName evidence="4">Glycosyltransferase RgtA/B/C/D-like domain-containing protein</fullName>
    </recommendedName>
</protein>
<feature type="transmembrane region" description="Helical" evidence="1">
    <location>
        <begin position="314"/>
        <end position="333"/>
    </location>
</feature>
<feature type="transmembrane region" description="Helical" evidence="1">
    <location>
        <begin position="195"/>
        <end position="213"/>
    </location>
</feature>
<evidence type="ECO:0000313" key="2">
    <source>
        <dbReference type="EMBL" id="ADY01318.1"/>
    </source>
</evidence>
<feature type="transmembrane region" description="Helical" evidence="1">
    <location>
        <begin position="254"/>
        <end position="280"/>
    </location>
</feature>
<gene>
    <name evidence="2" type="ordered locus">VMUT_1113</name>
</gene>
<dbReference type="AlphaFoldDB" id="F0QY81"/>
<dbReference type="EMBL" id="CP002529">
    <property type="protein sequence ID" value="ADY01318.1"/>
    <property type="molecule type" value="Genomic_DNA"/>
</dbReference>
<sequence length="513" mass="57602">MLLNYIINGLPYIPDSWVHIAHSETLLRTGYLFGPSPNPSMVSYNYQWPTVNLLLTLSQSVLDLKPLQSFYIVNILASLSILPFISFTRRLTGSNTVTLITGLLFAVTSVKLLVDVSVMKETAAQYPFYAYILATYMALMDNKHFRQNLVVVVLSFIAILFAHHFTLLMALAYSFIMAITILVSNYLNGNNTKHGLYLLVTVIILGLLTYYWYTDYLRAFSVTGFVTPGLISTPILIALLLIDYVAMRRGSRIVIYTVLTLIAITLIAMFSLGKFLPYVLEGFNKAVVLSSIPYILPILLATLYLTLYGFRKPVITMLTIISLAILLYVLLMGNNPMELLFLSKSLDFIMPFLLIPTALIITVMLRRRPSISAIAYLLTAILLISLPLFTLLTLFTYSLPTSSTLTVYRIIDYDEFKAINNLIPSNTTLYASISYNPMIRFMSGINSSDPTIYLLHGESPPGLLILTERNVRVGFLYGSGYSMVSIPSNYLLNTLANDDLLYSSRTLWAYTQP</sequence>